<feature type="transmembrane region" description="Helical" evidence="1">
    <location>
        <begin position="143"/>
        <end position="162"/>
    </location>
</feature>
<dbReference type="Pfam" id="PF19728">
    <property type="entry name" value="DUF6220"/>
    <property type="match status" value="1"/>
</dbReference>
<feature type="transmembrane region" description="Helical" evidence="1">
    <location>
        <begin position="18"/>
        <end position="36"/>
    </location>
</feature>
<name>B2J3E6_NOSP7</name>
<dbReference type="EMBL" id="CP001037">
    <property type="protein sequence ID" value="ACC83596.1"/>
    <property type="molecule type" value="Genomic_DNA"/>
</dbReference>
<proteinExistence type="predicted"/>
<feature type="transmembrane region" description="Helical" evidence="1">
    <location>
        <begin position="87"/>
        <end position="108"/>
    </location>
</feature>
<evidence type="ECO:0000313" key="2">
    <source>
        <dbReference type="EMBL" id="ACC83596.1"/>
    </source>
</evidence>
<accession>B2J3E6</accession>
<protein>
    <submittedName>
        <fullName evidence="2">Uncharacterized protein</fullName>
    </submittedName>
</protein>
<evidence type="ECO:0000313" key="3">
    <source>
        <dbReference type="Proteomes" id="UP000001191"/>
    </source>
</evidence>
<reference evidence="2 3" key="2">
    <citation type="journal article" date="2013" name="Plant Physiol.">
        <title>A Nostoc punctiforme Sugar Transporter Necessary to Establish a Cyanobacterium-Plant Symbiosis.</title>
        <authorList>
            <person name="Ekman M."/>
            <person name="Picossi S."/>
            <person name="Campbell E.L."/>
            <person name="Meeks J.C."/>
            <person name="Flores E."/>
        </authorList>
    </citation>
    <scope>NUCLEOTIDE SEQUENCE [LARGE SCALE GENOMIC DNA]</scope>
    <source>
        <strain evidence="3">ATCC 29133 / PCC 73102</strain>
    </source>
</reference>
<dbReference type="STRING" id="63737.Npun_R5270"/>
<dbReference type="AlphaFoldDB" id="B2J3E6"/>
<feature type="transmembrane region" description="Helical" evidence="1">
    <location>
        <begin position="56"/>
        <end position="81"/>
    </location>
</feature>
<keyword evidence="1" id="KW-0472">Membrane</keyword>
<evidence type="ECO:0000256" key="1">
    <source>
        <dbReference type="SAM" id="Phobius"/>
    </source>
</evidence>
<dbReference type="Proteomes" id="UP000001191">
    <property type="component" value="Chromosome"/>
</dbReference>
<reference evidence="3" key="1">
    <citation type="submission" date="2008-04" db="EMBL/GenBank/DDBJ databases">
        <title>Complete sequence of chromosome of Nostoc punctiforme ATCC 29133.</title>
        <authorList>
            <consortium name="US DOE Joint Genome Institute"/>
            <person name="Copeland A."/>
            <person name="Lucas S."/>
            <person name="Lapidus A."/>
            <person name="Glavina del Rio T."/>
            <person name="Dalin E."/>
            <person name="Tice H."/>
            <person name="Pitluck S."/>
            <person name="Chain P."/>
            <person name="Malfatti S."/>
            <person name="Shin M."/>
            <person name="Vergez L."/>
            <person name="Schmutz J."/>
            <person name="Larimer F."/>
            <person name="Land M."/>
            <person name="Hauser L."/>
            <person name="Kyrpides N."/>
            <person name="Kim E."/>
            <person name="Meeks J.C."/>
            <person name="Elhai J."/>
            <person name="Campbell E.L."/>
            <person name="Thiel T."/>
            <person name="Longmire J."/>
            <person name="Potts M."/>
            <person name="Atlas R."/>
        </authorList>
    </citation>
    <scope>NUCLEOTIDE SEQUENCE [LARGE SCALE GENOMIC DNA]</scope>
    <source>
        <strain evidence="3">ATCC 29133 / PCC 73102</strain>
    </source>
</reference>
<dbReference type="InterPro" id="IPR046192">
    <property type="entry name" value="DUF6220"/>
</dbReference>
<keyword evidence="1" id="KW-0812">Transmembrane</keyword>
<keyword evidence="3" id="KW-1185">Reference proteome</keyword>
<gene>
    <name evidence="2" type="ordered locus">Npun_R5270</name>
</gene>
<dbReference type="HOGENOM" id="CLU_125955_0_0_3"/>
<dbReference type="KEGG" id="npu:Npun_R5270"/>
<dbReference type="eggNOG" id="ENOG5031WH5">
    <property type="taxonomic scope" value="Bacteria"/>
</dbReference>
<dbReference type="EnsemblBacteria" id="ACC83596">
    <property type="protein sequence ID" value="ACC83596"/>
    <property type="gene ID" value="Npun_R5270"/>
</dbReference>
<keyword evidence="1" id="KW-1133">Transmembrane helix</keyword>
<sequence>MANCTLSRSRRSIATRPILALVTSSLFPYLLFLDYLSMTLNSAIDDTQISGRWIQISFFIAVVFFNLCLATQVFSVGLAYFYNSDWWNLHILLVRGYSGLSIILLIWVFSMPFPSRVQSLTASIPVLLGLQFLTIHLKTSFPLAVFHPLIGFSLFSVSTTLVHRTSQIVFPNHNQDSIGKFQFF</sequence>
<organism evidence="2 3">
    <name type="scientific">Nostoc punctiforme (strain ATCC 29133 / PCC 73102)</name>
    <dbReference type="NCBI Taxonomy" id="63737"/>
    <lineage>
        <taxon>Bacteria</taxon>
        <taxon>Bacillati</taxon>
        <taxon>Cyanobacteriota</taxon>
        <taxon>Cyanophyceae</taxon>
        <taxon>Nostocales</taxon>
        <taxon>Nostocaceae</taxon>
        <taxon>Nostoc</taxon>
    </lineage>
</organism>